<evidence type="ECO:0000256" key="13">
    <source>
        <dbReference type="SAM" id="MobiDB-lite"/>
    </source>
</evidence>
<keyword evidence="9" id="KW-0067">ATP-binding</keyword>
<evidence type="ECO:0000256" key="7">
    <source>
        <dbReference type="ARBA" id="ARBA00022741"/>
    </source>
</evidence>
<dbReference type="Proteomes" id="UP000053095">
    <property type="component" value="Unassembled WGS sequence"/>
</dbReference>
<dbReference type="AlphaFoldDB" id="A0A0B8MYK2"/>
<evidence type="ECO:0000256" key="11">
    <source>
        <dbReference type="ARBA" id="ARBA00031871"/>
    </source>
</evidence>
<feature type="region of interest" description="Disordered" evidence="13">
    <location>
        <begin position="1"/>
        <end position="25"/>
    </location>
</feature>
<keyword evidence="6" id="KW-0548">Nucleotidyltransferase</keyword>
<gene>
    <name evidence="15" type="ORF">TCE0_038r12640</name>
</gene>
<evidence type="ECO:0000256" key="3">
    <source>
        <dbReference type="ARBA" id="ARBA00022630"/>
    </source>
</evidence>
<evidence type="ECO:0000256" key="6">
    <source>
        <dbReference type="ARBA" id="ARBA00022695"/>
    </source>
</evidence>
<evidence type="ECO:0000256" key="9">
    <source>
        <dbReference type="ARBA" id="ARBA00022840"/>
    </source>
</evidence>
<evidence type="ECO:0000313" key="16">
    <source>
        <dbReference type="Proteomes" id="UP000053095"/>
    </source>
</evidence>
<dbReference type="Pfam" id="PF01507">
    <property type="entry name" value="PAPS_reduct"/>
    <property type="match status" value="2"/>
</dbReference>
<dbReference type="GO" id="GO:0005524">
    <property type="term" value="F:ATP binding"/>
    <property type="evidence" value="ECO:0007669"/>
    <property type="project" value="UniProtKB-KW"/>
</dbReference>
<dbReference type="EC" id="2.7.7.2" evidence="2"/>
<keyword evidence="4" id="KW-0288">FMN</keyword>
<evidence type="ECO:0000256" key="12">
    <source>
        <dbReference type="ARBA" id="ARBA00049494"/>
    </source>
</evidence>
<organism evidence="15 16">
    <name type="scientific">Talaromyces pinophilus</name>
    <name type="common">Penicillium pinophilum</name>
    <dbReference type="NCBI Taxonomy" id="128442"/>
    <lineage>
        <taxon>Eukaryota</taxon>
        <taxon>Fungi</taxon>
        <taxon>Dikarya</taxon>
        <taxon>Ascomycota</taxon>
        <taxon>Pezizomycotina</taxon>
        <taxon>Eurotiomycetes</taxon>
        <taxon>Eurotiomycetidae</taxon>
        <taxon>Eurotiales</taxon>
        <taxon>Trichocomaceae</taxon>
        <taxon>Talaromyces</taxon>
        <taxon>Talaromyces sect. Talaromyces</taxon>
    </lineage>
</organism>
<keyword evidence="7" id="KW-0547">Nucleotide-binding</keyword>
<evidence type="ECO:0000256" key="8">
    <source>
        <dbReference type="ARBA" id="ARBA00022827"/>
    </source>
</evidence>
<accession>A0A0B8MYK2</accession>
<dbReference type="EMBL" id="DF933834">
    <property type="protein sequence ID" value="GAM40353.1"/>
    <property type="molecule type" value="Genomic_DNA"/>
</dbReference>
<dbReference type="GO" id="GO:0003919">
    <property type="term" value="F:FMN adenylyltransferase activity"/>
    <property type="evidence" value="ECO:0007669"/>
    <property type="project" value="UniProtKB-EC"/>
</dbReference>
<evidence type="ECO:0000256" key="1">
    <source>
        <dbReference type="ARBA" id="ARBA00004726"/>
    </source>
</evidence>
<dbReference type="InterPro" id="IPR002500">
    <property type="entry name" value="PAPS_reduct_dom"/>
</dbReference>
<reference evidence="16" key="1">
    <citation type="journal article" date="2015" name="Genome Announc.">
        <title>Draft genome sequence of Talaromyces cellulolyticus strain Y-94, a source of lignocellulosic biomass-degrading enzymes.</title>
        <authorList>
            <person name="Fujii T."/>
            <person name="Koike H."/>
            <person name="Sawayama S."/>
            <person name="Yano S."/>
            <person name="Inoue H."/>
        </authorList>
    </citation>
    <scope>NUCLEOTIDE SEQUENCE [LARGE SCALE GENOMIC DNA]</scope>
    <source>
        <strain evidence="16">Y-94</strain>
    </source>
</reference>
<dbReference type="SUPFAM" id="SSF52402">
    <property type="entry name" value="Adenine nucleotide alpha hydrolases-like"/>
    <property type="match status" value="1"/>
</dbReference>
<dbReference type="InterPro" id="IPR014729">
    <property type="entry name" value="Rossmann-like_a/b/a_fold"/>
</dbReference>
<dbReference type="CDD" id="cd23948">
    <property type="entry name" value="FAD_synthase"/>
    <property type="match status" value="1"/>
</dbReference>
<dbReference type="PANTHER" id="PTHR23293:SF9">
    <property type="entry name" value="FAD SYNTHASE"/>
    <property type="match status" value="1"/>
</dbReference>
<dbReference type="Gene3D" id="3.40.50.620">
    <property type="entry name" value="HUPs"/>
    <property type="match status" value="1"/>
</dbReference>
<sequence length="272" mass="31547">MNHDTSVAQDGSPVNGAAKLPSTSDAPRTLEEVAVDLRRKVLDLLELQTDDELLQNLQKQVRISMKVIDDSFKRYKYNFEELSLSYNGGKDCLVLLVLILACLPESIPKSTDFPRTLQSIYIKSYESFDEVDGFVNTSAKEYFLDLTRYELPMRAALEEYLKRREKIKAIWIGTRRTDPNGGHLTHFDPTDGDWPRFMRIHPVIDWHYAEIWAFIRHLGLDYCPLYDRGYTSLGGKKDTFPNPVLEVPGHQSQFRPAYELKEDNQERRGRER</sequence>
<keyword evidence="3" id="KW-0285">Flavoprotein</keyword>
<evidence type="ECO:0000313" key="15">
    <source>
        <dbReference type="EMBL" id="GAM40353.1"/>
    </source>
</evidence>
<feature type="region of interest" description="Disordered" evidence="13">
    <location>
        <begin position="241"/>
        <end position="272"/>
    </location>
</feature>
<dbReference type="GO" id="GO:0006747">
    <property type="term" value="P:FAD biosynthetic process"/>
    <property type="evidence" value="ECO:0007669"/>
    <property type="project" value="TreeGrafter"/>
</dbReference>
<comment type="pathway">
    <text evidence="1">Cofactor biosynthesis; FAD biosynthesis; FAD from FMN: step 1/1.</text>
</comment>
<evidence type="ECO:0000256" key="10">
    <source>
        <dbReference type="ARBA" id="ARBA00031145"/>
    </source>
</evidence>
<feature type="domain" description="Phosphoadenosine phosphosulphate reductase" evidence="14">
    <location>
        <begin position="152"/>
        <end position="239"/>
    </location>
</feature>
<dbReference type="PANTHER" id="PTHR23293">
    <property type="entry name" value="FAD SYNTHETASE-RELATED FMN ADENYLYLTRANSFERASE"/>
    <property type="match status" value="1"/>
</dbReference>
<evidence type="ECO:0000256" key="4">
    <source>
        <dbReference type="ARBA" id="ARBA00022643"/>
    </source>
</evidence>
<evidence type="ECO:0000256" key="5">
    <source>
        <dbReference type="ARBA" id="ARBA00022679"/>
    </source>
</evidence>
<keyword evidence="16" id="KW-1185">Reference proteome</keyword>
<dbReference type="FunFam" id="3.40.50.620:FF:000187">
    <property type="entry name" value="Probable FAD synthetase"/>
    <property type="match status" value="1"/>
</dbReference>
<feature type="domain" description="Phosphoadenosine phosphosulphate reductase" evidence="14">
    <location>
        <begin position="82"/>
        <end position="150"/>
    </location>
</feature>
<comment type="catalytic activity">
    <reaction evidence="12">
        <text>FMN + ATP + H(+) = FAD + diphosphate</text>
        <dbReference type="Rhea" id="RHEA:17237"/>
        <dbReference type="ChEBI" id="CHEBI:15378"/>
        <dbReference type="ChEBI" id="CHEBI:30616"/>
        <dbReference type="ChEBI" id="CHEBI:33019"/>
        <dbReference type="ChEBI" id="CHEBI:57692"/>
        <dbReference type="ChEBI" id="CHEBI:58210"/>
        <dbReference type="EC" id="2.7.7.2"/>
    </reaction>
</comment>
<keyword evidence="5" id="KW-0808">Transferase</keyword>
<keyword evidence="8" id="KW-0274">FAD</keyword>
<feature type="compositionally biased region" description="Basic and acidic residues" evidence="13">
    <location>
        <begin position="258"/>
        <end position="272"/>
    </location>
</feature>
<evidence type="ECO:0000259" key="14">
    <source>
        <dbReference type="Pfam" id="PF01507"/>
    </source>
</evidence>
<name>A0A0B8MYK2_TALPI</name>
<proteinExistence type="predicted"/>
<evidence type="ECO:0000256" key="2">
    <source>
        <dbReference type="ARBA" id="ARBA00012393"/>
    </source>
</evidence>
<protein>
    <recommendedName>
        <fullName evidence="2">FAD synthase</fullName>
        <ecNumber evidence="2">2.7.7.2</ecNumber>
    </recommendedName>
    <alternativeName>
        <fullName evidence="10">FAD pyrophosphorylase</fullName>
    </alternativeName>
    <alternativeName>
        <fullName evidence="11">FMN adenylyltransferase</fullName>
    </alternativeName>
</protein>